<organism evidence="5 6">
    <name type="scientific">Trueperella bonasi</name>
    <dbReference type="NCBI Taxonomy" id="312286"/>
    <lineage>
        <taxon>Bacteria</taxon>
        <taxon>Bacillati</taxon>
        <taxon>Actinomycetota</taxon>
        <taxon>Actinomycetes</taxon>
        <taxon>Actinomycetales</taxon>
        <taxon>Actinomycetaceae</taxon>
        <taxon>Trueperella</taxon>
    </lineage>
</organism>
<dbReference type="HAMAP" id="MF_00272">
    <property type="entry name" value="GcvH"/>
    <property type="match status" value="1"/>
</dbReference>
<accession>A0ABT9NEH5</accession>
<dbReference type="Pfam" id="PF01597">
    <property type="entry name" value="GCV_H"/>
    <property type="match status" value="1"/>
</dbReference>
<protein>
    <recommendedName>
        <fullName evidence="3">Glycine cleavage system H protein</fullName>
    </recommendedName>
</protein>
<dbReference type="PANTHER" id="PTHR11715:SF3">
    <property type="entry name" value="GLYCINE CLEAVAGE SYSTEM H PROTEIN-RELATED"/>
    <property type="match status" value="1"/>
</dbReference>
<evidence type="ECO:0000256" key="3">
    <source>
        <dbReference type="HAMAP-Rule" id="MF_00272"/>
    </source>
</evidence>
<reference evidence="5 6" key="1">
    <citation type="submission" date="2023-07" db="EMBL/GenBank/DDBJ databases">
        <title>Sequencing the genomes of 1000 actinobacteria strains.</title>
        <authorList>
            <person name="Klenk H.-P."/>
        </authorList>
    </citation>
    <scope>NUCLEOTIDE SEQUENCE [LARGE SCALE GENOMIC DNA]</scope>
    <source>
        <strain evidence="5 6">DSM 17163</strain>
    </source>
</reference>
<comment type="cofactor">
    <cofactor evidence="3">
        <name>(R)-lipoate</name>
        <dbReference type="ChEBI" id="CHEBI:83088"/>
    </cofactor>
    <text evidence="3">Binds 1 lipoyl cofactor covalently.</text>
</comment>
<name>A0ABT9NEH5_9ACTO</name>
<comment type="subunit">
    <text evidence="3">The glycine cleavage system is composed of four proteins: P, T, L and H.</text>
</comment>
<dbReference type="EMBL" id="JAUSQX010000001">
    <property type="protein sequence ID" value="MDP9805754.1"/>
    <property type="molecule type" value="Genomic_DNA"/>
</dbReference>
<keyword evidence="6" id="KW-1185">Reference proteome</keyword>
<comment type="function">
    <text evidence="3">The glycine cleavage system catalyzes the degradation of glycine. The H protein shuttles the methylamine group of glycine from the P protein to the T protein.</text>
</comment>
<feature type="modified residue" description="N6-lipoyllysine" evidence="3">
    <location>
        <position position="63"/>
    </location>
</feature>
<dbReference type="Gene3D" id="2.40.50.100">
    <property type="match status" value="1"/>
</dbReference>
<sequence>MTIVKANLRYTAEHDWLSSDSPARVGVTDYAQNQLGEIVYAELPEVGDEITAGVECGELESTKSVAELRAPASGKVVEVNEALVDNPELINDDPYGEGWLYAVDVTEEGPLSSAEEYAQTVEGTIE</sequence>
<evidence type="ECO:0000256" key="2">
    <source>
        <dbReference type="ARBA" id="ARBA00022823"/>
    </source>
</evidence>
<dbReference type="SUPFAM" id="SSF51230">
    <property type="entry name" value="Single hybrid motif"/>
    <property type="match status" value="1"/>
</dbReference>
<dbReference type="RefSeq" id="WP_307682015.1">
    <property type="nucleotide sequence ID" value="NZ_JAUSQX010000001.1"/>
</dbReference>
<feature type="domain" description="Lipoyl-binding" evidence="4">
    <location>
        <begin position="22"/>
        <end position="104"/>
    </location>
</feature>
<dbReference type="NCBIfam" id="NF002270">
    <property type="entry name" value="PRK01202.1"/>
    <property type="match status" value="1"/>
</dbReference>
<proteinExistence type="inferred from homology"/>
<dbReference type="NCBIfam" id="TIGR00527">
    <property type="entry name" value="gcvH"/>
    <property type="match status" value="1"/>
</dbReference>
<dbReference type="PROSITE" id="PS50968">
    <property type="entry name" value="BIOTINYL_LIPOYL"/>
    <property type="match status" value="1"/>
</dbReference>
<dbReference type="PANTHER" id="PTHR11715">
    <property type="entry name" value="GLYCINE CLEAVAGE SYSTEM H PROTEIN"/>
    <property type="match status" value="1"/>
</dbReference>
<evidence type="ECO:0000259" key="4">
    <source>
        <dbReference type="PROSITE" id="PS50968"/>
    </source>
</evidence>
<evidence type="ECO:0000313" key="5">
    <source>
        <dbReference type="EMBL" id="MDP9805754.1"/>
    </source>
</evidence>
<dbReference type="InterPro" id="IPR017453">
    <property type="entry name" value="GCV_H_sub"/>
</dbReference>
<comment type="caution">
    <text evidence="5">The sequence shown here is derived from an EMBL/GenBank/DDBJ whole genome shotgun (WGS) entry which is preliminary data.</text>
</comment>
<dbReference type="CDD" id="cd06848">
    <property type="entry name" value="GCS_H"/>
    <property type="match status" value="1"/>
</dbReference>
<comment type="similarity">
    <text evidence="1 3">Belongs to the GcvH family.</text>
</comment>
<dbReference type="InterPro" id="IPR002930">
    <property type="entry name" value="GCV_H"/>
</dbReference>
<gene>
    <name evidence="3" type="primary">gcvH</name>
    <name evidence="5" type="ORF">J2S70_000336</name>
</gene>
<dbReference type="InterPro" id="IPR033753">
    <property type="entry name" value="GCV_H/Fam206"/>
</dbReference>
<evidence type="ECO:0000256" key="1">
    <source>
        <dbReference type="ARBA" id="ARBA00009249"/>
    </source>
</evidence>
<evidence type="ECO:0000313" key="6">
    <source>
        <dbReference type="Proteomes" id="UP001243212"/>
    </source>
</evidence>
<dbReference type="Proteomes" id="UP001243212">
    <property type="component" value="Unassembled WGS sequence"/>
</dbReference>
<keyword evidence="2 3" id="KW-0450">Lipoyl</keyword>
<dbReference type="InterPro" id="IPR000089">
    <property type="entry name" value="Biotin_lipoyl"/>
</dbReference>
<dbReference type="InterPro" id="IPR011053">
    <property type="entry name" value="Single_hybrid_motif"/>
</dbReference>